<name>A0A7C4GHL8_UNCW3</name>
<dbReference type="CDD" id="cd02973">
    <property type="entry name" value="TRX_GRX_like"/>
    <property type="match status" value="1"/>
</dbReference>
<accession>A0A7C4GHL8</accession>
<feature type="domain" description="Thioredoxin-like fold" evidence="1">
    <location>
        <begin position="134"/>
        <end position="210"/>
    </location>
</feature>
<proteinExistence type="predicted"/>
<reference evidence="2" key="1">
    <citation type="journal article" date="2020" name="mSystems">
        <title>Genome- and Community-Level Interaction Insights into Carbon Utilization and Element Cycling Functions of Hydrothermarchaeota in Hydrothermal Sediment.</title>
        <authorList>
            <person name="Zhou Z."/>
            <person name="Liu Y."/>
            <person name="Xu W."/>
            <person name="Pan J."/>
            <person name="Luo Z.H."/>
            <person name="Li M."/>
        </authorList>
    </citation>
    <scope>NUCLEOTIDE SEQUENCE [LARGE SCALE GENOMIC DNA]</scope>
    <source>
        <strain evidence="2">SpSt-488</strain>
    </source>
</reference>
<organism evidence="2">
    <name type="scientific">candidate division WOR-3 bacterium</name>
    <dbReference type="NCBI Taxonomy" id="2052148"/>
    <lineage>
        <taxon>Bacteria</taxon>
        <taxon>Bacteria division WOR-3</taxon>
    </lineage>
</organism>
<dbReference type="Gene3D" id="3.40.30.10">
    <property type="entry name" value="Glutaredoxin"/>
    <property type="match status" value="2"/>
</dbReference>
<protein>
    <submittedName>
        <fullName evidence="2">Glutaredoxin</fullName>
    </submittedName>
</protein>
<comment type="caution">
    <text evidence="2">The sequence shown here is derived from an EMBL/GenBank/DDBJ whole genome shotgun (WGS) entry which is preliminary data.</text>
</comment>
<evidence type="ECO:0000313" key="2">
    <source>
        <dbReference type="EMBL" id="HGK29020.1"/>
    </source>
</evidence>
<dbReference type="PANTHER" id="PTHR37170">
    <property type="entry name" value="GLUTAREDOXIN-RELATED"/>
    <property type="match status" value="1"/>
</dbReference>
<gene>
    <name evidence="2" type="ORF">ENS41_08775</name>
</gene>
<sequence length="226" mass="24907">MALLSESVRRQAQGLLKQVTRPVKLVVFTQEMECAHCRENRLVAEETATLSDKIALEVYNFQIDREKVEEFRVERVPAICVVGERDYGIRFYGVPAGFEFTSLLNAIVLAAKGNSGLRPETRAKLATITRPVDLSVFVTLTCPYCPMQVGMAHRFAVESEQITAAAIDAAEFVPLAQLYSVMAVPKTVINRRQQVEGVLPEEKLAEEILKALEPPAQDGRSAAGSA</sequence>
<dbReference type="InterPro" id="IPR011903">
    <property type="entry name" value="TON_0319-like"/>
</dbReference>
<dbReference type="Pfam" id="PF13192">
    <property type="entry name" value="Thioredoxin_3"/>
    <property type="match status" value="1"/>
</dbReference>
<dbReference type="SUPFAM" id="SSF52833">
    <property type="entry name" value="Thioredoxin-like"/>
    <property type="match status" value="2"/>
</dbReference>
<dbReference type="InterPro" id="IPR036249">
    <property type="entry name" value="Thioredoxin-like_sf"/>
</dbReference>
<dbReference type="AlphaFoldDB" id="A0A7C4GHL8"/>
<dbReference type="NCBIfam" id="TIGR02187">
    <property type="entry name" value="PDO_seleno_TRX"/>
    <property type="match status" value="1"/>
</dbReference>
<dbReference type="PANTHER" id="PTHR37170:SF1">
    <property type="entry name" value="GLUTAREDOXIN-LIKE PROTEIN"/>
    <property type="match status" value="1"/>
</dbReference>
<dbReference type="EMBL" id="DSUT01000186">
    <property type="protein sequence ID" value="HGK29020.1"/>
    <property type="molecule type" value="Genomic_DNA"/>
</dbReference>
<dbReference type="InterPro" id="IPR012336">
    <property type="entry name" value="Thioredoxin-like_fold"/>
</dbReference>
<evidence type="ECO:0000259" key="1">
    <source>
        <dbReference type="Pfam" id="PF13192"/>
    </source>
</evidence>